<proteinExistence type="predicted"/>
<sequence length="437" mass="49284">MRIPSRVYFRVTPSVPGIGSNSDQGACVNIYFRVCPPATAVIMPLNVASKNYDYEYDSFQPYFYFDNEEEDFYTQQHGQPPAPSEDIWKKFELLPTPPLSPSRRSSFSNSFPSRADQLEMVTEFLGDDAVNQSFICDSDSSQSLLKSIVIQDCMWSGFSAEAKLERVVSERLACLRAARKASTPKSECSEDSVSHAGYLQDVNVNSASDCIDPSVVFPYPLTDCVKFSKECESSLMDTPPNSGSSSSSSDSESDDDDEEEEEEEEDEEIDVVTVEKRKSAKKCDSHPVVLKRCHVTSQQHNYAAQPCTRNEQPTVKRFRLDNNNNNGGGARAHRQNGANRKCASPKASDSEDNDKRRTHNVLERQRRNELKLSFFALRDEVPAVANNEKAAKVVILKKATEFIVGLQTEERKLQHSKEQLRRRCEHLKRRLEMLSSS</sequence>
<evidence type="ECO:0000313" key="2">
    <source>
        <dbReference type="Proteomes" id="UP000830395"/>
    </source>
</evidence>
<reference evidence="1" key="1">
    <citation type="submission" date="2020-02" db="EMBL/GenBank/DDBJ databases">
        <title>Genome sequencing of the panga catfish, Pangasius djambal.</title>
        <authorList>
            <person name="Wen M."/>
            <person name="Zahm M."/>
            <person name="Roques C."/>
            <person name="Cabau C."/>
            <person name="Klopp C."/>
            <person name="Donnadieu C."/>
            <person name="Jouanno E."/>
            <person name="Avarre J.-C."/>
            <person name="Campet M."/>
            <person name="Ha T."/>
            <person name="Dugue R."/>
            <person name="Lampietro C."/>
            <person name="Louis A."/>
            <person name="Herpin A."/>
            <person name="Echchiki A."/>
            <person name="Berthelot C."/>
            <person name="Parey E."/>
            <person name="Roest-Crollius H."/>
            <person name="Braasch I."/>
            <person name="Postlethwait J.H."/>
            <person name="Bobe J."/>
            <person name="Montfort J."/>
            <person name="Bouchez O."/>
            <person name="Begum T."/>
            <person name="Schartl M."/>
            <person name="Gustiano R."/>
            <person name="Guiguen Y."/>
        </authorList>
    </citation>
    <scope>NUCLEOTIDE SEQUENCE</scope>
    <source>
        <strain evidence="1">Pdj_M5554</strain>
    </source>
</reference>
<organism evidence="1 2">
    <name type="scientific">Pangasius djambal</name>
    <dbReference type="NCBI Taxonomy" id="1691987"/>
    <lineage>
        <taxon>Eukaryota</taxon>
        <taxon>Metazoa</taxon>
        <taxon>Chordata</taxon>
        <taxon>Craniata</taxon>
        <taxon>Vertebrata</taxon>
        <taxon>Euteleostomi</taxon>
        <taxon>Actinopterygii</taxon>
        <taxon>Neopterygii</taxon>
        <taxon>Teleostei</taxon>
        <taxon>Ostariophysi</taxon>
        <taxon>Siluriformes</taxon>
        <taxon>Pangasiidae</taxon>
        <taxon>Pangasius</taxon>
    </lineage>
</organism>
<gene>
    <name evidence="1" type="ORF">PDJAM_G00203750</name>
</gene>
<name>A0ACC5Y864_9TELE</name>
<comment type="caution">
    <text evidence="1">The sequence shown here is derived from an EMBL/GenBank/DDBJ whole genome shotgun (WGS) entry which is preliminary data.</text>
</comment>
<dbReference type="Proteomes" id="UP000830395">
    <property type="component" value="Chromosome 4"/>
</dbReference>
<dbReference type="EMBL" id="CM040978">
    <property type="protein sequence ID" value="MCJ8731824.1"/>
    <property type="molecule type" value="Genomic_DNA"/>
</dbReference>
<accession>A0ACC5Y864</accession>
<protein>
    <submittedName>
        <fullName evidence="1">Uncharacterized protein</fullName>
    </submittedName>
</protein>
<keyword evidence="2" id="KW-1185">Reference proteome</keyword>
<evidence type="ECO:0000313" key="1">
    <source>
        <dbReference type="EMBL" id="MCJ8731824.1"/>
    </source>
</evidence>